<evidence type="ECO:0000259" key="3">
    <source>
        <dbReference type="PROSITE" id="PS50879"/>
    </source>
</evidence>
<organism evidence="4 5">
    <name type="scientific">Rhynchophorus ferrugineus</name>
    <name type="common">Red palm weevil</name>
    <name type="synonym">Curculio ferrugineus</name>
    <dbReference type="NCBI Taxonomy" id="354439"/>
    <lineage>
        <taxon>Eukaryota</taxon>
        <taxon>Metazoa</taxon>
        <taxon>Ecdysozoa</taxon>
        <taxon>Arthropoda</taxon>
        <taxon>Hexapoda</taxon>
        <taxon>Insecta</taxon>
        <taxon>Pterygota</taxon>
        <taxon>Neoptera</taxon>
        <taxon>Endopterygota</taxon>
        <taxon>Coleoptera</taxon>
        <taxon>Polyphaga</taxon>
        <taxon>Cucujiformia</taxon>
        <taxon>Curculionidae</taxon>
        <taxon>Dryophthorinae</taxon>
        <taxon>Rhynchophorus</taxon>
    </lineage>
</organism>
<dbReference type="Proteomes" id="UP000625711">
    <property type="component" value="Unassembled WGS sequence"/>
</dbReference>
<feature type="coiled-coil region" evidence="2">
    <location>
        <begin position="9"/>
        <end position="36"/>
    </location>
</feature>
<dbReference type="SUPFAM" id="SSF53098">
    <property type="entry name" value="Ribonuclease H-like"/>
    <property type="match status" value="1"/>
</dbReference>
<dbReference type="Gene3D" id="3.30.420.10">
    <property type="entry name" value="Ribonuclease H-like superfamily/Ribonuclease H"/>
    <property type="match status" value="1"/>
</dbReference>
<keyword evidence="5" id="KW-1185">Reference proteome</keyword>
<accession>A0A834HNJ5</accession>
<dbReference type="Pfam" id="PF00075">
    <property type="entry name" value="RNase_H"/>
    <property type="match status" value="1"/>
</dbReference>
<sequence length="240" mass="26446">MDNSIVIQVNQLLQSLNQAKRDAIAIEDRIKDIRSEINRLTACTKLLLNNSGSSNSNICYMSKSSAKRLLDCDSESEPKKSKSEVPNENGYVVVYTDGACENNGKANAKAGIGVWFGDGHSLNVSEPVKGRPTNNTAEIQASIAALRIIKDLGYRKVKLFTDSQFTINCITKWIKKWKVNGWKLSTGGAVKNKEDLVVLDGLCQNFDDIKWEYCAGHAGIKGNEAADELARRGAMRYKPS</sequence>
<proteinExistence type="inferred from homology"/>
<reference evidence="4" key="1">
    <citation type="submission" date="2020-08" db="EMBL/GenBank/DDBJ databases">
        <title>Genome sequencing and assembly of the red palm weevil Rhynchophorus ferrugineus.</title>
        <authorList>
            <person name="Dias G.B."/>
            <person name="Bergman C.M."/>
            <person name="Manee M."/>
        </authorList>
    </citation>
    <scope>NUCLEOTIDE SEQUENCE</scope>
    <source>
        <strain evidence="4">AA-2017</strain>
        <tissue evidence="4">Whole larva</tissue>
    </source>
</reference>
<dbReference type="InterPro" id="IPR050092">
    <property type="entry name" value="RNase_H"/>
</dbReference>
<dbReference type="EMBL" id="JAACXV010018684">
    <property type="protein sequence ID" value="KAF7263977.1"/>
    <property type="molecule type" value="Genomic_DNA"/>
</dbReference>
<comment type="caution">
    <text evidence="4">The sequence shown here is derived from an EMBL/GenBank/DDBJ whole genome shotgun (WGS) entry which is preliminary data.</text>
</comment>
<dbReference type="PROSITE" id="PS50879">
    <property type="entry name" value="RNASE_H_1"/>
    <property type="match status" value="1"/>
</dbReference>
<dbReference type="InterPro" id="IPR036397">
    <property type="entry name" value="RNaseH_sf"/>
</dbReference>
<dbReference type="PANTHER" id="PTHR10642:SF31">
    <property type="entry name" value="RIBONUCLEASE H1"/>
    <property type="match status" value="1"/>
</dbReference>
<dbReference type="FunFam" id="3.30.420.10:FF:000115">
    <property type="entry name" value="Ribonuclease H"/>
    <property type="match status" value="1"/>
</dbReference>
<dbReference type="InterPro" id="IPR002156">
    <property type="entry name" value="RNaseH_domain"/>
</dbReference>
<evidence type="ECO:0000313" key="5">
    <source>
        <dbReference type="Proteomes" id="UP000625711"/>
    </source>
</evidence>
<evidence type="ECO:0000256" key="2">
    <source>
        <dbReference type="SAM" id="Coils"/>
    </source>
</evidence>
<gene>
    <name evidence="4" type="ORF">GWI33_000799</name>
</gene>
<dbReference type="AlphaFoldDB" id="A0A834HNJ5"/>
<dbReference type="GO" id="GO:0043137">
    <property type="term" value="P:DNA replication, removal of RNA primer"/>
    <property type="evidence" value="ECO:0007669"/>
    <property type="project" value="TreeGrafter"/>
</dbReference>
<comment type="similarity">
    <text evidence="1">Belongs to the RNase H family.</text>
</comment>
<protein>
    <recommendedName>
        <fullName evidence="3">RNase H type-1 domain-containing protein</fullName>
    </recommendedName>
</protein>
<dbReference type="GO" id="GO:0003676">
    <property type="term" value="F:nucleic acid binding"/>
    <property type="evidence" value="ECO:0007669"/>
    <property type="project" value="InterPro"/>
</dbReference>
<dbReference type="PANTHER" id="PTHR10642">
    <property type="entry name" value="RIBONUCLEASE H1"/>
    <property type="match status" value="1"/>
</dbReference>
<dbReference type="GO" id="GO:0004523">
    <property type="term" value="F:RNA-DNA hybrid ribonuclease activity"/>
    <property type="evidence" value="ECO:0007669"/>
    <property type="project" value="InterPro"/>
</dbReference>
<dbReference type="InterPro" id="IPR012337">
    <property type="entry name" value="RNaseH-like_sf"/>
</dbReference>
<dbReference type="CDD" id="cd09280">
    <property type="entry name" value="RNase_HI_eukaryote_like"/>
    <property type="match status" value="1"/>
</dbReference>
<evidence type="ECO:0000256" key="1">
    <source>
        <dbReference type="ARBA" id="ARBA00005300"/>
    </source>
</evidence>
<evidence type="ECO:0000313" key="4">
    <source>
        <dbReference type="EMBL" id="KAF7263977.1"/>
    </source>
</evidence>
<dbReference type="OrthoDB" id="407198at2759"/>
<name>A0A834HNJ5_RHYFE</name>
<keyword evidence="2" id="KW-0175">Coiled coil</keyword>
<feature type="domain" description="RNase H type-1" evidence="3">
    <location>
        <begin position="88"/>
        <end position="235"/>
    </location>
</feature>